<accession>A0A413RMR8</accession>
<proteinExistence type="predicted"/>
<feature type="chain" id="PRO_5038478852" evidence="3">
    <location>
        <begin position="22"/>
        <end position="331"/>
    </location>
</feature>
<name>A0A413RMR8_9CELL</name>
<keyword evidence="1 3" id="KW-0732">Signal</keyword>
<dbReference type="Proteomes" id="UP000283374">
    <property type="component" value="Unassembled WGS sequence"/>
</dbReference>
<dbReference type="PANTHER" id="PTHR43037:SF5">
    <property type="entry name" value="FERULOYL ESTERASE"/>
    <property type="match status" value="1"/>
</dbReference>
<protein>
    <submittedName>
        <fullName evidence="4">Polyhydroxybutyrate depolymerase</fullName>
    </submittedName>
</protein>
<comment type="caution">
    <text evidence="4">The sequence shown here is derived from an EMBL/GenBank/DDBJ whole genome shotgun (WGS) entry which is preliminary data.</text>
</comment>
<dbReference type="SUPFAM" id="SSF53474">
    <property type="entry name" value="alpha/beta-Hydrolases"/>
    <property type="match status" value="1"/>
</dbReference>
<evidence type="ECO:0000256" key="3">
    <source>
        <dbReference type="SAM" id="SignalP"/>
    </source>
</evidence>
<keyword evidence="2" id="KW-0378">Hydrolase</keyword>
<dbReference type="GO" id="GO:0016787">
    <property type="term" value="F:hydrolase activity"/>
    <property type="evidence" value="ECO:0007669"/>
    <property type="project" value="UniProtKB-KW"/>
</dbReference>
<dbReference type="PANTHER" id="PTHR43037">
    <property type="entry name" value="UNNAMED PRODUCT-RELATED"/>
    <property type="match status" value="1"/>
</dbReference>
<evidence type="ECO:0000256" key="2">
    <source>
        <dbReference type="ARBA" id="ARBA00022801"/>
    </source>
</evidence>
<dbReference type="InterPro" id="IPR010126">
    <property type="entry name" value="Esterase_phb"/>
</dbReference>
<sequence>MTRRGPLAVVVAAALAMTAVAGAVSAGAATPREDKHAASCSRLAPGTQQVSVPFRGASYEVRVHVPAQRAHRVPLVLDLHGSGADGAAQAAISGLDAVADENGFVVVEPTAAIALNGGWAWNVPGVPTTAGQLPPADARDDVGFLRAVITRVGAAVCADDRRVYATGYSGGGRMASALACRLADRLAAVATVAGLRAGRPSPQDTSVPDVADCAPSRPVPVLEFHGDADYTNPYLGSTDLRWGYTVPVAVQTWARLDGCGVGPVTEQVSEHVTRYAYARCDGRADVQLYRVAGGGHTWPGTSVDQSGNGTVTHEIDASRLMWAFFADHPRR</sequence>
<dbReference type="OrthoDB" id="9767239at2"/>
<evidence type="ECO:0000313" key="5">
    <source>
        <dbReference type="Proteomes" id="UP000283374"/>
    </source>
</evidence>
<evidence type="ECO:0000256" key="1">
    <source>
        <dbReference type="ARBA" id="ARBA00022729"/>
    </source>
</evidence>
<feature type="signal peptide" evidence="3">
    <location>
        <begin position="1"/>
        <end position="21"/>
    </location>
</feature>
<reference evidence="4 5" key="1">
    <citation type="submission" date="2018-08" db="EMBL/GenBank/DDBJ databases">
        <title>Cellulomonas rhizosphaerae sp. nov., a novel actinomycete isolated from soil.</title>
        <authorList>
            <person name="Tian Y."/>
        </authorList>
    </citation>
    <scope>NUCLEOTIDE SEQUENCE [LARGE SCALE GENOMIC DNA]</scope>
    <source>
        <strain evidence="4 5">NEAU-TCZ24</strain>
    </source>
</reference>
<dbReference type="InterPro" id="IPR029058">
    <property type="entry name" value="AB_hydrolase_fold"/>
</dbReference>
<dbReference type="AlphaFoldDB" id="A0A413RMR8"/>
<gene>
    <name evidence="4" type="ORF">D1825_07475</name>
</gene>
<dbReference type="Pfam" id="PF10503">
    <property type="entry name" value="Esterase_PHB"/>
    <property type="match status" value="1"/>
</dbReference>
<dbReference type="Gene3D" id="3.40.50.1820">
    <property type="entry name" value="alpha/beta hydrolase"/>
    <property type="match status" value="1"/>
</dbReference>
<organism evidence="4 5">
    <name type="scientific">Cellulomonas rhizosphaerae</name>
    <dbReference type="NCBI Taxonomy" id="2293719"/>
    <lineage>
        <taxon>Bacteria</taxon>
        <taxon>Bacillati</taxon>
        <taxon>Actinomycetota</taxon>
        <taxon>Actinomycetes</taxon>
        <taxon>Micrococcales</taxon>
        <taxon>Cellulomonadaceae</taxon>
        <taxon>Cellulomonas</taxon>
    </lineage>
</organism>
<dbReference type="InterPro" id="IPR050955">
    <property type="entry name" value="Plant_Biomass_Hydrol_Est"/>
</dbReference>
<dbReference type="RefSeq" id="WP_118766812.1">
    <property type="nucleotide sequence ID" value="NZ_QWKP01000174.1"/>
</dbReference>
<keyword evidence="5" id="KW-1185">Reference proteome</keyword>
<evidence type="ECO:0000313" key="4">
    <source>
        <dbReference type="EMBL" id="RHA42286.1"/>
    </source>
</evidence>
<dbReference type="EMBL" id="QWKP01000174">
    <property type="protein sequence ID" value="RHA42286.1"/>
    <property type="molecule type" value="Genomic_DNA"/>
</dbReference>
<dbReference type="GO" id="GO:0005576">
    <property type="term" value="C:extracellular region"/>
    <property type="evidence" value="ECO:0007669"/>
    <property type="project" value="InterPro"/>
</dbReference>